<proteinExistence type="inferred from homology"/>
<evidence type="ECO:0000256" key="2">
    <source>
        <dbReference type="ARBA" id="ARBA00007643"/>
    </source>
</evidence>
<sequence>MPIIKKPKNYRKKKAESEDEDDFASTEPADEIERVSATIEELTELRKLRRKHVGIDIEKLSKGVEQKKKKKKVNEDQWNLKTGGLVDPNSYKQKMEEEDPTNKRKLKLDSFATATNTLDVDKHMMEYIESEMRKRRGGTDLPDDEEENERNHDRGLVDIYEELYRIPDRLKGDQKQESEGNVQLSTQMLTAIPEVDLGIDTRLKNIEDTEKAKRKLIDETQREESEAQPYEESVETVPANFEKQIPKQYKPRLDHKLMATDEQVAARFKKRMRK</sequence>
<comment type="caution">
    <text evidence="5">The sequence shown here is derived from an EMBL/GenBank/DDBJ whole genome shotgun (WGS) entry which is preliminary data.</text>
</comment>
<dbReference type="GO" id="GO:0000398">
    <property type="term" value="P:mRNA splicing, via spliceosome"/>
    <property type="evidence" value="ECO:0007669"/>
    <property type="project" value="TreeGrafter"/>
</dbReference>
<organism evidence="5 6">
    <name type="scientific">Mucor saturninus</name>
    <dbReference type="NCBI Taxonomy" id="64648"/>
    <lineage>
        <taxon>Eukaryota</taxon>
        <taxon>Fungi</taxon>
        <taxon>Fungi incertae sedis</taxon>
        <taxon>Mucoromycota</taxon>
        <taxon>Mucoromycotina</taxon>
        <taxon>Mucoromycetes</taxon>
        <taxon>Mucorales</taxon>
        <taxon>Mucorineae</taxon>
        <taxon>Mucoraceae</taxon>
        <taxon>Mucor</taxon>
    </lineage>
</organism>
<dbReference type="EMBL" id="JAEPRD010000059">
    <property type="protein sequence ID" value="KAG2202552.1"/>
    <property type="molecule type" value="Genomic_DNA"/>
</dbReference>
<keyword evidence="3" id="KW-0539">Nucleus</keyword>
<name>A0A8H7V206_9FUNG</name>
<feature type="region of interest" description="Disordered" evidence="4">
    <location>
        <begin position="1"/>
        <end position="32"/>
    </location>
</feature>
<evidence type="ECO:0000313" key="6">
    <source>
        <dbReference type="Proteomes" id="UP000603453"/>
    </source>
</evidence>
<feature type="compositionally biased region" description="Acidic residues" evidence="4">
    <location>
        <begin position="17"/>
        <end position="30"/>
    </location>
</feature>
<dbReference type="PANTHER" id="PTHR13486:SF2">
    <property type="entry name" value="SPLICING FACTOR C9ORF78"/>
    <property type="match status" value="1"/>
</dbReference>
<comment type="subcellular location">
    <subcellularLocation>
        <location evidence="1">Nucleus</location>
    </subcellularLocation>
</comment>
<evidence type="ECO:0000256" key="1">
    <source>
        <dbReference type="ARBA" id="ARBA00004123"/>
    </source>
</evidence>
<dbReference type="OrthoDB" id="5627at2759"/>
<feature type="compositionally biased region" description="Basic and acidic residues" evidence="4">
    <location>
        <begin position="216"/>
        <end position="225"/>
    </location>
</feature>
<accession>A0A8H7V206</accession>
<dbReference type="GO" id="GO:0005681">
    <property type="term" value="C:spliceosomal complex"/>
    <property type="evidence" value="ECO:0007669"/>
    <property type="project" value="TreeGrafter"/>
</dbReference>
<protein>
    <recommendedName>
        <fullName evidence="7">Hepatocellular carcinoma-associated antigen 59</fullName>
    </recommendedName>
</protein>
<gene>
    <name evidence="5" type="ORF">INT47_012546</name>
</gene>
<dbReference type="AlphaFoldDB" id="A0A8H7V206"/>
<evidence type="ECO:0008006" key="7">
    <source>
        <dbReference type="Google" id="ProtNLM"/>
    </source>
</evidence>
<keyword evidence="6" id="KW-1185">Reference proteome</keyword>
<dbReference type="InterPro" id="IPR010756">
    <property type="entry name" value="Tls1-like"/>
</dbReference>
<feature type="compositionally biased region" description="Basic residues" evidence="4">
    <location>
        <begin position="1"/>
        <end position="14"/>
    </location>
</feature>
<dbReference type="Proteomes" id="UP000603453">
    <property type="component" value="Unassembled WGS sequence"/>
</dbReference>
<feature type="region of interest" description="Disordered" evidence="4">
    <location>
        <begin position="64"/>
        <end position="108"/>
    </location>
</feature>
<evidence type="ECO:0000313" key="5">
    <source>
        <dbReference type="EMBL" id="KAG2202552.1"/>
    </source>
</evidence>
<evidence type="ECO:0000256" key="4">
    <source>
        <dbReference type="SAM" id="MobiDB-lite"/>
    </source>
</evidence>
<feature type="region of interest" description="Disordered" evidence="4">
    <location>
        <begin position="130"/>
        <end position="155"/>
    </location>
</feature>
<feature type="region of interest" description="Disordered" evidence="4">
    <location>
        <begin position="216"/>
        <end position="241"/>
    </location>
</feature>
<evidence type="ECO:0000256" key="3">
    <source>
        <dbReference type="ARBA" id="ARBA00023242"/>
    </source>
</evidence>
<comment type="similarity">
    <text evidence="2">Belongs to the TLS1 family.</text>
</comment>
<dbReference type="Pfam" id="PF07052">
    <property type="entry name" value="Hep_59"/>
    <property type="match status" value="1"/>
</dbReference>
<dbReference type="PANTHER" id="PTHR13486">
    <property type="entry name" value="TELOMERE LENGTH AND SILENCING PROTEIN 1 TLS1 FAMILY MEMBER"/>
    <property type="match status" value="1"/>
</dbReference>
<reference evidence="5" key="1">
    <citation type="submission" date="2020-12" db="EMBL/GenBank/DDBJ databases">
        <title>Metabolic potential, ecology and presence of endohyphal bacteria is reflected in genomic diversity of Mucoromycotina.</title>
        <authorList>
            <person name="Muszewska A."/>
            <person name="Okrasinska A."/>
            <person name="Steczkiewicz K."/>
            <person name="Drgas O."/>
            <person name="Orlowska M."/>
            <person name="Perlinska-Lenart U."/>
            <person name="Aleksandrzak-Piekarczyk T."/>
            <person name="Szatraj K."/>
            <person name="Zielenkiewicz U."/>
            <person name="Pilsyk S."/>
            <person name="Malc E."/>
            <person name="Mieczkowski P."/>
            <person name="Kruszewska J.S."/>
            <person name="Biernat P."/>
            <person name="Pawlowska J."/>
        </authorList>
    </citation>
    <scope>NUCLEOTIDE SEQUENCE</scope>
    <source>
        <strain evidence="5">WA0000017839</strain>
    </source>
</reference>